<dbReference type="GeneID" id="71515684"/>
<proteinExistence type="predicted"/>
<dbReference type="Proteomes" id="UP000182945">
    <property type="component" value="Chromosome"/>
</dbReference>
<keyword evidence="5" id="KW-1185">Reference proteome</keyword>
<evidence type="ECO:0000313" key="3">
    <source>
        <dbReference type="EMBL" id="MBD1221031.1"/>
    </source>
</evidence>
<reference evidence="2 4" key="1">
    <citation type="submission" date="2016-11" db="EMBL/GenBank/DDBJ databases">
        <title>Complete genome sequencing of Virgibacillus halodenitrificans PDB-F2.</title>
        <authorList>
            <person name="Sun Z."/>
            <person name="Zhou Y."/>
            <person name="Li H."/>
        </authorList>
    </citation>
    <scope>NUCLEOTIDE SEQUENCE [LARGE SCALE GENOMIC DNA]</scope>
    <source>
        <strain evidence="2 4">PDB-F2</strain>
    </source>
</reference>
<evidence type="ECO:0008006" key="6">
    <source>
        <dbReference type="Google" id="ProtNLM"/>
    </source>
</evidence>
<dbReference type="NCBIfam" id="NF041635">
    <property type="entry name" value="STM3941_fam"/>
    <property type="match status" value="1"/>
</dbReference>
<sequence length="190" mass="21007">MEEFVVYPKKKRMVVLALFSTIFVFLCGGIFLLLLGGGATGVLENLLLVLMPVCAAFFAIGTYFFTKSVIKRKPAVIVSKEGITDKSTMIGPGLIKWQEIEKIDVVSIGGQPHLAIFTYDPDAIRDRSTGLVKVLNSLNKGLVSAQANIPLNNLDCSIDDLFKNINDQWETTMNSMEPEEVVSWTMVDKE</sequence>
<keyword evidence="1" id="KW-0472">Membrane</keyword>
<dbReference type="Proteomes" id="UP000621631">
    <property type="component" value="Unassembled WGS sequence"/>
</dbReference>
<dbReference type="EMBL" id="JACWEZ010000001">
    <property type="protein sequence ID" value="MBD1221031.1"/>
    <property type="molecule type" value="Genomic_DNA"/>
</dbReference>
<evidence type="ECO:0000313" key="2">
    <source>
        <dbReference type="EMBL" id="APC49388.1"/>
    </source>
</evidence>
<reference evidence="3 5" key="2">
    <citation type="submission" date="2020-09" db="EMBL/GenBank/DDBJ databases">
        <title>Draft Genome Sequences of Oil-Oxidizing Bacteria Halomonas titanicae, Marinobacter lutaoensis, and Virgibacillus halodenitrificans Isolated from Highly Saline Environments.</title>
        <authorList>
            <person name="Grouzdev D.S."/>
            <person name="Sokolova D.S."/>
            <person name="Semenova E.M."/>
            <person name="Borzenkov I.A."/>
            <person name="Bidzhieva S.K."/>
            <person name="Poltaraus A.B."/>
            <person name="Nazina T.N."/>
        </authorList>
    </citation>
    <scope>NUCLEOTIDE SEQUENCE [LARGE SCALE GENOMIC DNA]</scope>
    <source>
        <strain evidence="3 5">VKM B-3472D</strain>
    </source>
</reference>
<gene>
    <name evidence="2" type="ORF">BME96_14830</name>
    <name evidence="3" type="ORF">IC602_00215</name>
</gene>
<dbReference type="AlphaFoldDB" id="A0AAC9NLW2"/>
<dbReference type="EMBL" id="CP017962">
    <property type="protein sequence ID" value="APC49388.1"/>
    <property type="molecule type" value="Genomic_DNA"/>
</dbReference>
<evidence type="ECO:0000313" key="5">
    <source>
        <dbReference type="Proteomes" id="UP000621631"/>
    </source>
</evidence>
<dbReference type="RefSeq" id="WP_019379153.1">
    <property type="nucleotide sequence ID" value="NZ_CP017962.1"/>
</dbReference>
<name>A0AAC9NLW2_VIRHA</name>
<accession>A0AAC9NLW2</accession>
<dbReference type="InterPro" id="IPR048136">
    <property type="entry name" value="STM3941-like"/>
</dbReference>
<dbReference type="KEGG" id="vhl:BME96_14830"/>
<protein>
    <recommendedName>
        <fullName evidence="6">PH domain-containing protein</fullName>
    </recommendedName>
</protein>
<evidence type="ECO:0000313" key="4">
    <source>
        <dbReference type="Proteomes" id="UP000182945"/>
    </source>
</evidence>
<feature type="transmembrane region" description="Helical" evidence="1">
    <location>
        <begin position="12"/>
        <end position="34"/>
    </location>
</feature>
<organism evidence="2 4">
    <name type="scientific">Virgibacillus halodenitrificans</name>
    <name type="common">Bacillus halodenitrificans</name>
    <dbReference type="NCBI Taxonomy" id="1482"/>
    <lineage>
        <taxon>Bacteria</taxon>
        <taxon>Bacillati</taxon>
        <taxon>Bacillota</taxon>
        <taxon>Bacilli</taxon>
        <taxon>Bacillales</taxon>
        <taxon>Bacillaceae</taxon>
        <taxon>Virgibacillus</taxon>
    </lineage>
</organism>
<evidence type="ECO:0000256" key="1">
    <source>
        <dbReference type="SAM" id="Phobius"/>
    </source>
</evidence>
<feature type="transmembrane region" description="Helical" evidence="1">
    <location>
        <begin position="46"/>
        <end position="65"/>
    </location>
</feature>
<keyword evidence="1" id="KW-0812">Transmembrane</keyword>
<keyword evidence="1" id="KW-1133">Transmembrane helix</keyword>